<dbReference type="Proteomes" id="UP001499951">
    <property type="component" value="Unassembled WGS sequence"/>
</dbReference>
<dbReference type="PROSITE" id="PS51826">
    <property type="entry name" value="PSBD"/>
    <property type="match status" value="1"/>
</dbReference>
<dbReference type="SUPFAM" id="SSF47005">
    <property type="entry name" value="Peripheral subunit-binding domain of 2-oxo acid dehydrogenase complex"/>
    <property type="match status" value="1"/>
</dbReference>
<name>A0ABP3PQX3_9PROT</name>
<evidence type="ECO:0000256" key="7">
    <source>
        <dbReference type="ARBA" id="ARBA00048370"/>
    </source>
</evidence>
<sequence length="450" mass="47029">MSTQILMPALSPTMEEGKLAKWHVKEGDEVHSGDVIAEIETDKATMEFEAVDEGRIGKILVAEGTEGVKVNAPIAVLLEEGEDASAIAAAPAPDIHSAMSSIKDAVTAETKEVKQAKAEPAPKPAPAPAAAPAPQAADGERVFASPLAKRIAAQKGIDLHAVNGSGPRGRIVKADVESAQPGAAPVRKPAAAPAATPSVPSAAPAAPSALPDARIFFKPGEYEEIPHDSMRKSIAKRLTASTSGIPHFYLTIDCRIDALLAARKRLNDTSPKGEGAFKLSVNDFLVKAAALALKKVPECNASWTENAVLRHKHADVGVAVALDFGLITPIVFAAEDKGLAAISNEVKSLATRARDKKLKPQEYEGGTFAISNLGMFGISQFTAVINPPHAGILAVGAGVEKPVIVNGKVEVATVMTVTMSCDHRVIDGATGARFLQVFKQFVEDPAAMLL</sequence>
<feature type="compositionally biased region" description="Pro residues" evidence="9">
    <location>
        <begin position="121"/>
        <end position="131"/>
    </location>
</feature>
<evidence type="ECO:0000259" key="11">
    <source>
        <dbReference type="PROSITE" id="PS51826"/>
    </source>
</evidence>
<feature type="domain" description="Lipoyl-binding" evidence="10">
    <location>
        <begin position="2"/>
        <end position="78"/>
    </location>
</feature>
<feature type="domain" description="Peripheral subunit-binding (PSBD)" evidence="11">
    <location>
        <begin position="143"/>
        <end position="180"/>
    </location>
</feature>
<evidence type="ECO:0000256" key="4">
    <source>
        <dbReference type="ARBA" id="ARBA00022823"/>
    </source>
</evidence>
<proteinExistence type="inferred from homology"/>
<accession>A0ABP3PQX3</accession>
<feature type="region of interest" description="Disordered" evidence="9">
    <location>
        <begin position="177"/>
        <end position="206"/>
    </location>
</feature>
<dbReference type="InterPro" id="IPR036625">
    <property type="entry name" value="E3-bd_dom_sf"/>
</dbReference>
<comment type="similarity">
    <text evidence="1 8">Belongs to the 2-oxoacid dehydrogenase family.</text>
</comment>
<dbReference type="EC" id="2.3.1.12" evidence="8"/>
<keyword evidence="3 8" id="KW-0808">Transferase</keyword>
<comment type="cofactor">
    <cofactor evidence="8">
        <name>(R)-lipoate</name>
        <dbReference type="ChEBI" id="CHEBI:83088"/>
    </cofactor>
    <text evidence="8">Binds 1 lipoyl cofactor covalently.</text>
</comment>
<gene>
    <name evidence="12" type="ORF">GCM10008942_19990</name>
</gene>
<dbReference type="Gene3D" id="2.40.50.100">
    <property type="match status" value="1"/>
</dbReference>
<feature type="compositionally biased region" description="Low complexity" evidence="9">
    <location>
        <begin position="181"/>
        <end position="206"/>
    </location>
</feature>
<dbReference type="InterPro" id="IPR006257">
    <property type="entry name" value="LAT1"/>
</dbReference>
<keyword evidence="13" id="KW-1185">Reference proteome</keyword>
<dbReference type="PANTHER" id="PTHR23151:SF90">
    <property type="entry name" value="DIHYDROLIPOYLLYSINE-RESIDUE ACETYLTRANSFERASE COMPONENT OF PYRUVATE DEHYDROGENASE COMPLEX, MITOCHONDRIAL-RELATED"/>
    <property type="match status" value="1"/>
</dbReference>
<dbReference type="PROSITE" id="PS00189">
    <property type="entry name" value="LIPOYL"/>
    <property type="match status" value="1"/>
</dbReference>
<dbReference type="SUPFAM" id="SSF52777">
    <property type="entry name" value="CoA-dependent acyltransferases"/>
    <property type="match status" value="1"/>
</dbReference>
<dbReference type="InterPro" id="IPR023213">
    <property type="entry name" value="CAT-like_dom_sf"/>
</dbReference>
<evidence type="ECO:0000256" key="6">
    <source>
        <dbReference type="ARBA" id="ARBA00025211"/>
    </source>
</evidence>
<evidence type="ECO:0000313" key="13">
    <source>
        <dbReference type="Proteomes" id="UP001499951"/>
    </source>
</evidence>
<dbReference type="SUPFAM" id="SSF51230">
    <property type="entry name" value="Single hybrid motif"/>
    <property type="match status" value="1"/>
</dbReference>
<evidence type="ECO:0000256" key="9">
    <source>
        <dbReference type="SAM" id="MobiDB-lite"/>
    </source>
</evidence>
<dbReference type="EMBL" id="BAAADD010000005">
    <property type="protein sequence ID" value="GAA0571292.1"/>
    <property type="molecule type" value="Genomic_DNA"/>
</dbReference>
<protein>
    <recommendedName>
        <fullName evidence="8">Acetyltransferase component of pyruvate dehydrogenase complex</fullName>
        <ecNumber evidence="8">2.3.1.12</ecNumber>
    </recommendedName>
</protein>
<dbReference type="InterPro" id="IPR000089">
    <property type="entry name" value="Biotin_lipoyl"/>
</dbReference>
<dbReference type="InterPro" id="IPR004167">
    <property type="entry name" value="PSBD"/>
</dbReference>
<comment type="caution">
    <text evidence="12">The sequence shown here is derived from an EMBL/GenBank/DDBJ whole genome shotgun (WGS) entry which is preliminary data.</text>
</comment>
<reference evidence="13" key="1">
    <citation type="journal article" date="2019" name="Int. J. Syst. Evol. Microbiol.">
        <title>The Global Catalogue of Microorganisms (GCM) 10K type strain sequencing project: providing services to taxonomists for standard genome sequencing and annotation.</title>
        <authorList>
            <consortium name="The Broad Institute Genomics Platform"/>
            <consortium name="The Broad Institute Genome Sequencing Center for Infectious Disease"/>
            <person name="Wu L."/>
            <person name="Ma J."/>
        </authorList>
    </citation>
    <scope>NUCLEOTIDE SEQUENCE [LARGE SCALE GENOMIC DNA]</scope>
    <source>
        <strain evidence="13">JCM 15089</strain>
    </source>
</reference>
<evidence type="ECO:0000256" key="5">
    <source>
        <dbReference type="ARBA" id="ARBA00023315"/>
    </source>
</evidence>
<dbReference type="PROSITE" id="PS50968">
    <property type="entry name" value="BIOTINYL_LIPOYL"/>
    <property type="match status" value="1"/>
</dbReference>
<evidence type="ECO:0000259" key="10">
    <source>
        <dbReference type="PROSITE" id="PS50968"/>
    </source>
</evidence>
<dbReference type="InterPro" id="IPR003016">
    <property type="entry name" value="2-oxoA_DH_lipoyl-BS"/>
</dbReference>
<dbReference type="InterPro" id="IPR045257">
    <property type="entry name" value="E2/Pdx1"/>
</dbReference>
<dbReference type="Pfam" id="PF02817">
    <property type="entry name" value="E3_binding"/>
    <property type="match status" value="1"/>
</dbReference>
<feature type="region of interest" description="Disordered" evidence="9">
    <location>
        <begin position="108"/>
        <end position="139"/>
    </location>
</feature>
<evidence type="ECO:0000256" key="8">
    <source>
        <dbReference type="RuleBase" id="RU361137"/>
    </source>
</evidence>
<keyword evidence="5 8" id="KW-0012">Acyltransferase</keyword>
<dbReference type="Pfam" id="PF00198">
    <property type="entry name" value="2-oxoacid_dh"/>
    <property type="match status" value="1"/>
</dbReference>
<evidence type="ECO:0000256" key="2">
    <source>
        <dbReference type="ARBA" id="ARBA00011484"/>
    </source>
</evidence>
<dbReference type="NCBIfam" id="TIGR01349">
    <property type="entry name" value="PDHac_trf_mito"/>
    <property type="match status" value="1"/>
</dbReference>
<dbReference type="InterPro" id="IPR011053">
    <property type="entry name" value="Single_hybrid_motif"/>
</dbReference>
<comment type="catalytic activity">
    <reaction evidence="7 8">
        <text>N(6)-[(R)-dihydrolipoyl]-L-lysyl-[protein] + acetyl-CoA = N(6)-[(R)-S(8)-acetyldihydrolipoyl]-L-lysyl-[protein] + CoA</text>
        <dbReference type="Rhea" id="RHEA:17017"/>
        <dbReference type="Rhea" id="RHEA-COMP:10475"/>
        <dbReference type="Rhea" id="RHEA-COMP:10478"/>
        <dbReference type="ChEBI" id="CHEBI:57287"/>
        <dbReference type="ChEBI" id="CHEBI:57288"/>
        <dbReference type="ChEBI" id="CHEBI:83100"/>
        <dbReference type="ChEBI" id="CHEBI:83111"/>
        <dbReference type="EC" id="2.3.1.12"/>
    </reaction>
</comment>
<dbReference type="InterPro" id="IPR001078">
    <property type="entry name" value="2-oxoacid_DH_actylTfrase"/>
</dbReference>
<comment type="function">
    <text evidence="6">The pyruvate dehydrogenase complex catalyzes the overall conversion of pyruvate to acetyl-CoA and CO(2). It contains multiple copies of three enzymatic components: pyruvate dehydrogenase (E1), dihydrolipoamide acetyltransferase (E2) and lipoamide dehydrogenase (E3).</text>
</comment>
<comment type="subunit">
    <text evidence="2">Forms a 24-polypeptide structural core with octahedral symmetry.</text>
</comment>
<dbReference type="Gene3D" id="4.10.320.10">
    <property type="entry name" value="E3-binding domain"/>
    <property type="match status" value="1"/>
</dbReference>
<dbReference type="Gene3D" id="3.30.559.10">
    <property type="entry name" value="Chloramphenicol acetyltransferase-like domain"/>
    <property type="match status" value="1"/>
</dbReference>
<evidence type="ECO:0000256" key="1">
    <source>
        <dbReference type="ARBA" id="ARBA00007317"/>
    </source>
</evidence>
<dbReference type="Pfam" id="PF00364">
    <property type="entry name" value="Biotin_lipoyl"/>
    <property type="match status" value="1"/>
</dbReference>
<evidence type="ECO:0000256" key="3">
    <source>
        <dbReference type="ARBA" id="ARBA00022679"/>
    </source>
</evidence>
<keyword evidence="12" id="KW-0670">Pyruvate</keyword>
<organism evidence="12 13">
    <name type="scientific">Rhizomicrobium electricum</name>
    <dbReference type="NCBI Taxonomy" id="480070"/>
    <lineage>
        <taxon>Bacteria</taxon>
        <taxon>Pseudomonadati</taxon>
        <taxon>Pseudomonadota</taxon>
        <taxon>Alphaproteobacteria</taxon>
        <taxon>Micropepsales</taxon>
        <taxon>Micropepsaceae</taxon>
        <taxon>Rhizomicrobium</taxon>
    </lineage>
</organism>
<dbReference type="PANTHER" id="PTHR23151">
    <property type="entry name" value="DIHYDROLIPOAMIDE ACETYL/SUCCINYL-TRANSFERASE-RELATED"/>
    <property type="match status" value="1"/>
</dbReference>
<dbReference type="CDD" id="cd06849">
    <property type="entry name" value="lipoyl_domain"/>
    <property type="match status" value="1"/>
</dbReference>
<evidence type="ECO:0000313" key="12">
    <source>
        <dbReference type="EMBL" id="GAA0571292.1"/>
    </source>
</evidence>
<dbReference type="RefSeq" id="WP_166934100.1">
    <property type="nucleotide sequence ID" value="NZ_BAAADD010000005.1"/>
</dbReference>
<keyword evidence="4 8" id="KW-0450">Lipoyl</keyword>